<evidence type="ECO:0000313" key="2">
    <source>
        <dbReference type="Proteomes" id="UP001642464"/>
    </source>
</evidence>
<proteinExistence type="predicted"/>
<dbReference type="Proteomes" id="UP001642464">
    <property type="component" value="Unassembled WGS sequence"/>
</dbReference>
<evidence type="ECO:0000313" key="1">
    <source>
        <dbReference type="EMBL" id="CAK9089076.1"/>
    </source>
</evidence>
<sequence length="166" mass="18368">MSSHAMDAKKVRRQEMYPPLSADEIDTAARLTTRAIMNGQQNQMFLIVGSLDPRAEAWMMEKTRIYQGYGGTMSESVKRPLDFSLLEDAESTSPSSAWNEVSLTSARAYHDGPSASVPMPTSSGALRMRETSVEDEDMSVELPADVHDVGTWGKTIVKMEAYADRN</sequence>
<name>A0ABP0QPK6_9DINO</name>
<comment type="caution">
    <text evidence="1">The sequence shown here is derived from an EMBL/GenBank/DDBJ whole genome shotgun (WGS) entry which is preliminary data.</text>
</comment>
<reference evidence="1 2" key="1">
    <citation type="submission" date="2024-02" db="EMBL/GenBank/DDBJ databases">
        <authorList>
            <person name="Chen Y."/>
            <person name="Shah S."/>
            <person name="Dougan E. K."/>
            <person name="Thang M."/>
            <person name="Chan C."/>
        </authorList>
    </citation>
    <scope>NUCLEOTIDE SEQUENCE [LARGE SCALE GENOMIC DNA]</scope>
</reference>
<feature type="non-terminal residue" evidence="1">
    <location>
        <position position="166"/>
    </location>
</feature>
<protein>
    <submittedName>
        <fullName evidence="1">Uncharacterized protein</fullName>
    </submittedName>
</protein>
<gene>
    <name evidence="1" type="ORF">SCF082_LOCUS42041</name>
</gene>
<keyword evidence="2" id="KW-1185">Reference proteome</keyword>
<accession>A0ABP0QPK6</accession>
<organism evidence="1 2">
    <name type="scientific">Durusdinium trenchii</name>
    <dbReference type="NCBI Taxonomy" id="1381693"/>
    <lineage>
        <taxon>Eukaryota</taxon>
        <taxon>Sar</taxon>
        <taxon>Alveolata</taxon>
        <taxon>Dinophyceae</taxon>
        <taxon>Suessiales</taxon>
        <taxon>Symbiodiniaceae</taxon>
        <taxon>Durusdinium</taxon>
    </lineage>
</organism>
<dbReference type="EMBL" id="CAXAMM010039796">
    <property type="protein sequence ID" value="CAK9089076.1"/>
    <property type="molecule type" value="Genomic_DNA"/>
</dbReference>